<keyword evidence="2" id="KW-1185">Reference proteome</keyword>
<sequence>MRSSGRLRRRVGLLVLAVGLLLSLVVLLAGAVLFATLAGDPQPSADELPELPDGYSVGTVHPGCGSGGCYLVADVEGPPGTTPGEMVDALAPVTQCRAHGLLDRRRLCTAVAVVGHDQVQVSVMLEDGG</sequence>
<protein>
    <submittedName>
        <fullName evidence="1">Uncharacterized protein</fullName>
    </submittedName>
</protein>
<dbReference type="EMBL" id="VUJW01000006">
    <property type="protein sequence ID" value="KAA1426719.1"/>
    <property type="molecule type" value="Genomic_DNA"/>
</dbReference>
<name>A0A5B1M3J1_9ACTN</name>
<reference evidence="1 2" key="1">
    <citation type="submission" date="2019-09" db="EMBL/GenBank/DDBJ databases">
        <title>Nocardioides panacisoli sp. nov., isolated from the soil of a ginseng field.</title>
        <authorList>
            <person name="Cho C."/>
        </authorList>
    </citation>
    <scope>NUCLEOTIDE SEQUENCE [LARGE SCALE GENOMIC DNA]</scope>
    <source>
        <strain evidence="1 2">BN140041</strain>
    </source>
</reference>
<dbReference type="RefSeq" id="WP_149750750.1">
    <property type="nucleotide sequence ID" value="NZ_VUJW01000006.1"/>
</dbReference>
<comment type="caution">
    <text evidence="1">The sequence shown here is derived from an EMBL/GenBank/DDBJ whole genome shotgun (WGS) entry which is preliminary data.</text>
</comment>
<dbReference type="Proteomes" id="UP000324351">
    <property type="component" value="Unassembled WGS sequence"/>
</dbReference>
<organism evidence="1 2">
    <name type="scientific">Nocardioides antri</name>
    <dbReference type="NCBI Taxonomy" id="2607659"/>
    <lineage>
        <taxon>Bacteria</taxon>
        <taxon>Bacillati</taxon>
        <taxon>Actinomycetota</taxon>
        <taxon>Actinomycetes</taxon>
        <taxon>Propionibacteriales</taxon>
        <taxon>Nocardioidaceae</taxon>
        <taxon>Nocardioides</taxon>
    </lineage>
</organism>
<proteinExistence type="predicted"/>
<gene>
    <name evidence="1" type="ORF">F0U47_12140</name>
</gene>
<reference evidence="1 2" key="2">
    <citation type="submission" date="2019-09" db="EMBL/GenBank/DDBJ databases">
        <authorList>
            <person name="Jin C."/>
        </authorList>
    </citation>
    <scope>NUCLEOTIDE SEQUENCE [LARGE SCALE GENOMIC DNA]</scope>
    <source>
        <strain evidence="1 2">BN140041</strain>
    </source>
</reference>
<accession>A0A5B1M3J1</accession>
<evidence type="ECO:0000313" key="1">
    <source>
        <dbReference type="EMBL" id="KAA1426719.1"/>
    </source>
</evidence>
<dbReference type="AlphaFoldDB" id="A0A5B1M3J1"/>
<evidence type="ECO:0000313" key="2">
    <source>
        <dbReference type="Proteomes" id="UP000324351"/>
    </source>
</evidence>